<evidence type="ECO:0000313" key="2">
    <source>
        <dbReference type="Proteomes" id="UP001374535"/>
    </source>
</evidence>
<accession>A0AAQ3N714</accession>
<gene>
    <name evidence="1" type="ORF">V8G54_024416</name>
</gene>
<dbReference type="Proteomes" id="UP001374535">
    <property type="component" value="Chromosome 7"/>
</dbReference>
<protein>
    <submittedName>
        <fullName evidence="1">Uncharacterized protein</fullName>
    </submittedName>
</protein>
<proteinExistence type="predicted"/>
<reference evidence="1 2" key="1">
    <citation type="journal article" date="2023" name="Life. Sci Alliance">
        <title>Evolutionary insights into 3D genome organization and epigenetic landscape of Vigna mungo.</title>
        <authorList>
            <person name="Junaid A."/>
            <person name="Singh B."/>
            <person name="Bhatia S."/>
        </authorList>
    </citation>
    <scope>NUCLEOTIDE SEQUENCE [LARGE SCALE GENOMIC DNA]</scope>
    <source>
        <strain evidence="1">Urdbean</strain>
    </source>
</reference>
<sequence>MQTQVGGTVMQSESYNPRFSSIGYLEAERSGCWVLYAEVAREDNLWLLRQNGHNHMALCSTANIASIIECVVVSPLARRKTNGILSVCLQYSIFYSYHQGFICLK</sequence>
<organism evidence="1 2">
    <name type="scientific">Vigna mungo</name>
    <name type="common">Black gram</name>
    <name type="synonym">Phaseolus mungo</name>
    <dbReference type="NCBI Taxonomy" id="3915"/>
    <lineage>
        <taxon>Eukaryota</taxon>
        <taxon>Viridiplantae</taxon>
        <taxon>Streptophyta</taxon>
        <taxon>Embryophyta</taxon>
        <taxon>Tracheophyta</taxon>
        <taxon>Spermatophyta</taxon>
        <taxon>Magnoliopsida</taxon>
        <taxon>eudicotyledons</taxon>
        <taxon>Gunneridae</taxon>
        <taxon>Pentapetalae</taxon>
        <taxon>rosids</taxon>
        <taxon>fabids</taxon>
        <taxon>Fabales</taxon>
        <taxon>Fabaceae</taxon>
        <taxon>Papilionoideae</taxon>
        <taxon>50 kb inversion clade</taxon>
        <taxon>NPAAA clade</taxon>
        <taxon>indigoferoid/millettioid clade</taxon>
        <taxon>Phaseoleae</taxon>
        <taxon>Vigna</taxon>
    </lineage>
</organism>
<evidence type="ECO:0000313" key="1">
    <source>
        <dbReference type="EMBL" id="WVZ03610.1"/>
    </source>
</evidence>
<dbReference type="AlphaFoldDB" id="A0AAQ3N714"/>
<keyword evidence="2" id="KW-1185">Reference proteome</keyword>
<dbReference type="EMBL" id="CP144694">
    <property type="protein sequence ID" value="WVZ03610.1"/>
    <property type="molecule type" value="Genomic_DNA"/>
</dbReference>
<name>A0AAQ3N714_VIGMU</name>